<evidence type="ECO:0000256" key="1">
    <source>
        <dbReference type="ARBA" id="ARBA00023015"/>
    </source>
</evidence>
<keyword evidence="1" id="KW-0805">Transcription regulation</keyword>
<dbReference type="InterPro" id="IPR036388">
    <property type="entry name" value="WH-like_DNA-bd_sf"/>
</dbReference>
<protein>
    <submittedName>
        <fullName evidence="5">DNA-directed RNA polymerase specialized sigma subunit</fullName>
    </submittedName>
</protein>
<evidence type="ECO:0000313" key="5">
    <source>
        <dbReference type="EMBL" id="MBM7562519.1"/>
    </source>
</evidence>
<sequence length="145" mass="17386">MKESEEKSKEQKRYYIPVDGKYYETTKEIYEVYYQMDRRERYLEERDIKKGVKTFSDISSFSYTADEIIGDDELDVSDKAIKNIYIEAVLEALSYLDEEDQSLIQELFFYGKTEREVANDLVISKTALHFRKNRALERIRNQLNF</sequence>
<keyword evidence="5" id="KW-0240">DNA-directed RNA polymerase</keyword>
<dbReference type="SUPFAM" id="SSF88659">
    <property type="entry name" value="Sigma3 and sigma4 domains of RNA polymerase sigma factors"/>
    <property type="match status" value="1"/>
</dbReference>
<dbReference type="GO" id="GO:0000428">
    <property type="term" value="C:DNA-directed RNA polymerase complex"/>
    <property type="evidence" value="ECO:0007669"/>
    <property type="project" value="UniProtKB-KW"/>
</dbReference>
<keyword evidence="2" id="KW-0731">Sigma factor</keyword>
<dbReference type="InterPro" id="IPR013324">
    <property type="entry name" value="RNA_pol_sigma_r3/r4-like"/>
</dbReference>
<gene>
    <name evidence="5" type="ORF">JOC49_002080</name>
</gene>
<dbReference type="PANTHER" id="PTHR30385">
    <property type="entry name" value="SIGMA FACTOR F FLAGELLAR"/>
    <property type="match status" value="1"/>
</dbReference>
<dbReference type="Proteomes" id="UP000767854">
    <property type="component" value="Unassembled WGS sequence"/>
</dbReference>
<dbReference type="RefSeq" id="WP_204664946.1">
    <property type="nucleotide sequence ID" value="NZ_JAFBDT010000020.1"/>
</dbReference>
<accession>A0ABS2MSZ4</accession>
<evidence type="ECO:0000256" key="2">
    <source>
        <dbReference type="ARBA" id="ARBA00023082"/>
    </source>
</evidence>
<reference evidence="5 6" key="1">
    <citation type="submission" date="2021-01" db="EMBL/GenBank/DDBJ databases">
        <title>Genomic Encyclopedia of Type Strains, Phase IV (KMG-IV): sequencing the most valuable type-strain genomes for metagenomic binning, comparative biology and taxonomic classification.</title>
        <authorList>
            <person name="Goeker M."/>
        </authorList>
    </citation>
    <scope>NUCLEOTIDE SEQUENCE [LARGE SCALE GENOMIC DNA]</scope>
    <source>
        <strain evidence="5 6">DSM 24436</strain>
    </source>
</reference>
<keyword evidence="6" id="KW-1185">Reference proteome</keyword>
<comment type="caution">
    <text evidence="5">The sequence shown here is derived from an EMBL/GenBank/DDBJ whole genome shotgun (WGS) entry which is preliminary data.</text>
</comment>
<evidence type="ECO:0000256" key="4">
    <source>
        <dbReference type="ARBA" id="ARBA00023163"/>
    </source>
</evidence>
<organism evidence="5 6">
    <name type="scientific">Fusibacter tunisiensis</name>
    <dbReference type="NCBI Taxonomy" id="1008308"/>
    <lineage>
        <taxon>Bacteria</taxon>
        <taxon>Bacillati</taxon>
        <taxon>Bacillota</taxon>
        <taxon>Clostridia</taxon>
        <taxon>Eubacteriales</taxon>
        <taxon>Eubacteriales Family XII. Incertae Sedis</taxon>
        <taxon>Fusibacter</taxon>
    </lineage>
</organism>
<evidence type="ECO:0000313" key="6">
    <source>
        <dbReference type="Proteomes" id="UP000767854"/>
    </source>
</evidence>
<keyword evidence="3" id="KW-0238">DNA-binding</keyword>
<name>A0ABS2MSZ4_9FIRM</name>
<dbReference type="EMBL" id="JAFBDT010000020">
    <property type="protein sequence ID" value="MBM7562519.1"/>
    <property type="molecule type" value="Genomic_DNA"/>
</dbReference>
<proteinExistence type="predicted"/>
<keyword evidence="4" id="KW-0804">Transcription</keyword>
<evidence type="ECO:0000256" key="3">
    <source>
        <dbReference type="ARBA" id="ARBA00023125"/>
    </source>
</evidence>
<dbReference type="Gene3D" id="1.10.10.10">
    <property type="entry name" value="Winged helix-like DNA-binding domain superfamily/Winged helix DNA-binding domain"/>
    <property type="match status" value="1"/>
</dbReference>